<evidence type="ECO:0000256" key="1">
    <source>
        <dbReference type="ARBA" id="ARBA00001255"/>
    </source>
</evidence>
<gene>
    <name evidence="8" type="ORF">AURDEDRAFT_154312</name>
</gene>
<evidence type="ECO:0000256" key="3">
    <source>
        <dbReference type="ARBA" id="ARBA00012755"/>
    </source>
</evidence>
<dbReference type="OMA" id="YTVAIHW"/>
<dbReference type="AlphaFoldDB" id="J0LHM2"/>
<dbReference type="InterPro" id="IPR013785">
    <property type="entry name" value="Aldolase_TIM"/>
</dbReference>
<dbReference type="EC" id="3.2.1.22" evidence="3"/>
<evidence type="ECO:0000256" key="5">
    <source>
        <dbReference type="ARBA" id="ARBA00023295"/>
    </source>
</evidence>
<comment type="catalytic activity">
    <reaction evidence="1">
        <text>Hydrolysis of terminal, non-reducing alpha-D-galactose residues in alpha-D-galactosides, including galactose oligosaccharides, galactomannans and galactolipids.</text>
        <dbReference type="EC" id="3.2.1.22"/>
    </reaction>
</comment>
<keyword evidence="6" id="KW-1133">Transmembrane helix</keyword>
<reference evidence="9" key="1">
    <citation type="journal article" date="2012" name="Science">
        <title>The Paleozoic origin of enzymatic lignin decomposition reconstructed from 31 fungal genomes.</title>
        <authorList>
            <person name="Floudas D."/>
            <person name="Binder M."/>
            <person name="Riley R."/>
            <person name="Barry K."/>
            <person name="Blanchette R.A."/>
            <person name="Henrissat B."/>
            <person name="Martinez A.T."/>
            <person name="Otillar R."/>
            <person name="Spatafora J.W."/>
            <person name="Yadav J.S."/>
            <person name="Aerts A."/>
            <person name="Benoit I."/>
            <person name="Boyd A."/>
            <person name="Carlson A."/>
            <person name="Copeland A."/>
            <person name="Coutinho P.M."/>
            <person name="de Vries R.P."/>
            <person name="Ferreira P."/>
            <person name="Findley K."/>
            <person name="Foster B."/>
            <person name="Gaskell J."/>
            <person name="Glotzer D."/>
            <person name="Gorecki P."/>
            <person name="Heitman J."/>
            <person name="Hesse C."/>
            <person name="Hori C."/>
            <person name="Igarashi K."/>
            <person name="Jurgens J.A."/>
            <person name="Kallen N."/>
            <person name="Kersten P."/>
            <person name="Kohler A."/>
            <person name="Kuees U."/>
            <person name="Kumar T.K.A."/>
            <person name="Kuo A."/>
            <person name="LaButti K."/>
            <person name="Larrondo L.F."/>
            <person name="Lindquist E."/>
            <person name="Ling A."/>
            <person name="Lombard V."/>
            <person name="Lucas S."/>
            <person name="Lundell T."/>
            <person name="Martin R."/>
            <person name="McLaughlin D.J."/>
            <person name="Morgenstern I."/>
            <person name="Morin E."/>
            <person name="Murat C."/>
            <person name="Nagy L.G."/>
            <person name="Nolan M."/>
            <person name="Ohm R.A."/>
            <person name="Patyshakuliyeva A."/>
            <person name="Rokas A."/>
            <person name="Ruiz-Duenas F.J."/>
            <person name="Sabat G."/>
            <person name="Salamov A."/>
            <person name="Samejima M."/>
            <person name="Schmutz J."/>
            <person name="Slot J.C."/>
            <person name="St John F."/>
            <person name="Stenlid J."/>
            <person name="Sun H."/>
            <person name="Sun S."/>
            <person name="Syed K."/>
            <person name="Tsang A."/>
            <person name="Wiebenga A."/>
            <person name="Young D."/>
            <person name="Pisabarro A."/>
            <person name="Eastwood D.C."/>
            <person name="Martin F."/>
            <person name="Cullen D."/>
            <person name="Grigoriev I.V."/>
            <person name="Hibbett D.S."/>
        </authorList>
    </citation>
    <scope>NUCLEOTIDE SEQUENCE [LARGE SCALE GENOMIC DNA]</scope>
    <source>
        <strain evidence="9">TFB10046</strain>
    </source>
</reference>
<proteinExistence type="inferred from homology"/>
<dbReference type="SUPFAM" id="SSF51445">
    <property type="entry name" value="(Trans)glycosidases"/>
    <property type="match status" value="1"/>
</dbReference>
<dbReference type="OrthoDB" id="5795902at2759"/>
<keyword evidence="9" id="KW-1185">Reference proteome</keyword>
<keyword evidence="6" id="KW-0472">Membrane</keyword>
<evidence type="ECO:0000313" key="9">
    <source>
        <dbReference type="Proteomes" id="UP000006514"/>
    </source>
</evidence>
<keyword evidence="6" id="KW-0812">Transmembrane</keyword>
<evidence type="ECO:0000256" key="4">
    <source>
        <dbReference type="ARBA" id="ARBA00022801"/>
    </source>
</evidence>
<dbReference type="GO" id="GO:0004557">
    <property type="term" value="F:alpha-galactosidase activity"/>
    <property type="evidence" value="ECO:0007669"/>
    <property type="project" value="UniProtKB-EC"/>
</dbReference>
<dbReference type="GO" id="GO:0005975">
    <property type="term" value="P:carbohydrate metabolic process"/>
    <property type="evidence" value="ECO:0007669"/>
    <property type="project" value="InterPro"/>
</dbReference>
<comment type="similarity">
    <text evidence="2">Belongs to the glycosyl hydrolase 27 family.</text>
</comment>
<evidence type="ECO:0000313" key="8">
    <source>
        <dbReference type="EMBL" id="EJD37634.1"/>
    </source>
</evidence>
<evidence type="ECO:0000256" key="6">
    <source>
        <dbReference type="SAM" id="Phobius"/>
    </source>
</evidence>
<dbReference type="KEGG" id="adl:AURDEDRAFT_154312"/>
<evidence type="ECO:0000256" key="7">
    <source>
        <dbReference type="SAM" id="SignalP"/>
    </source>
</evidence>
<feature type="chain" id="PRO_5003735519" description="alpha-galactosidase" evidence="7">
    <location>
        <begin position="18"/>
        <end position="520"/>
    </location>
</feature>
<dbReference type="Proteomes" id="UP000006514">
    <property type="component" value="Unassembled WGS sequence"/>
</dbReference>
<protein>
    <recommendedName>
        <fullName evidence="3">alpha-galactosidase</fullName>
        <ecNumber evidence="3">3.2.1.22</ecNumber>
    </recommendedName>
</protein>
<organism evidence="8 9">
    <name type="scientific">Auricularia subglabra (strain TFB-10046 / SS5)</name>
    <name type="common">White-rot fungus</name>
    <name type="synonym">Auricularia delicata (strain TFB10046)</name>
    <dbReference type="NCBI Taxonomy" id="717982"/>
    <lineage>
        <taxon>Eukaryota</taxon>
        <taxon>Fungi</taxon>
        <taxon>Dikarya</taxon>
        <taxon>Basidiomycota</taxon>
        <taxon>Agaricomycotina</taxon>
        <taxon>Agaricomycetes</taxon>
        <taxon>Auriculariales</taxon>
        <taxon>Auriculariaceae</taxon>
        <taxon>Auricularia</taxon>
    </lineage>
</organism>
<dbReference type="InParanoid" id="J0LHM2"/>
<dbReference type="PANTHER" id="PTHR11452">
    <property type="entry name" value="ALPHA-GALACTOSIDASE/ALPHA-N-ACETYLGALACTOSAMINIDASE"/>
    <property type="match status" value="1"/>
</dbReference>
<dbReference type="Gene3D" id="3.20.20.70">
    <property type="entry name" value="Aldolase class I"/>
    <property type="match status" value="1"/>
</dbReference>
<accession>J0LHM2</accession>
<dbReference type="PANTHER" id="PTHR11452:SF33">
    <property type="entry name" value="ALPHA-GALACTOSIDASE 2"/>
    <property type="match status" value="1"/>
</dbReference>
<keyword evidence="5" id="KW-0326">Glycosidase</keyword>
<sequence length="520" mass="57260">MRTFAGLLSLWLSCAVALPAPAPQRSGIYVPFYDATANNHTSAARGWNSFGLQANPAAAPTFVFDDLHFAQQCDQLVTRRGGEYYCSLDSGWSGNGGDPFARIVPEPGVFTTFSPVLKGLADHLHERGLKLGVYLLPGAFEGDQDLTIEGTNVRLGDVLDFNEPGYNLRRAFKWGEPGVQEWHDSVIRNLASLGVDMIKLDFLTPGSPDAGEELPKDTSLSAVNYHNSIQRLAPWIRLDLSWKLVREEPVWSRWRASADALRLDQDINNAQAARLVSFEIVQRAIENYRLFINEQTQNATRRGHGIRIRPDMDNMFVGNAAPLGGLSNVERYTVAIHWIGAGANLITGSDMTALDALGRELLFNDEALDVADFTAQFPMQPRNPGTGRVAARQLQAWVAGPDSAGTAIVVLANYGPDQGQGGFRDSLTGIQLVDVTLETLGLGRRSWSVRRVWGGARAGTMARGRYLLLGIALVALSFAWWALQMFSSLFSSAGWSPQIRTSRNARWTFVKRPDYLFVFS</sequence>
<feature type="transmembrane region" description="Helical" evidence="6">
    <location>
        <begin position="466"/>
        <end position="483"/>
    </location>
</feature>
<dbReference type="EMBL" id="JH687837">
    <property type="protein sequence ID" value="EJD37634.1"/>
    <property type="molecule type" value="Genomic_DNA"/>
</dbReference>
<keyword evidence="7" id="KW-0732">Signal</keyword>
<dbReference type="InterPro" id="IPR002241">
    <property type="entry name" value="Glyco_hydro_27"/>
</dbReference>
<evidence type="ECO:0000256" key="2">
    <source>
        <dbReference type="ARBA" id="ARBA00009743"/>
    </source>
</evidence>
<name>J0LHM2_AURST</name>
<feature type="signal peptide" evidence="7">
    <location>
        <begin position="1"/>
        <end position="17"/>
    </location>
</feature>
<dbReference type="eggNOG" id="ENOG502SIJC">
    <property type="taxonomic scope" value="Eukaryota"/>
</dbReference>
<keyword evidence="4 8" id="KW-0378">Hydrolase</keyword>
<dbReference type="InterPro" id="IPR017853">
    <property type="entry name" value="GH"/>
</dbReference>